<evidence type="ECO:0000256" key="1">
    <source>
        <dbReference type="SAM" id="SignalP"/>
    </source>
</evidence>
<evidence type="ECO:0000313" key="6">
    <source>
        <dbReference type="Proteomes" id="UP000619512"/>
    </source>
</evidence>
<dbReference type="AlphaFoldDB" id="A0A4P7BB66"/>
<evidence type="ECO:0000313" key="5">
    <source>
        <dbReference type="Proteomes" id="UP000294359"/>
    </source>
</evidence>
<reference evidence="4 5" key="2">
    <citation type="submission" date="2019-03" db="EMBL/GenBank/DDBJ databases">
        <title>Draft Genome Sequences of Six Type Strains of the Genus Massilia.</title>
        <authorList>
            <person name="Miess H."/>
            <person name="Frediansyhah A."/>
            <person name="Gross H."/>
        </authorList>
    </citation>
    <scope>NUCLEOTIDE SEQUENCE [LARGE SCALE GENOMIC DNA]</scope>
    <source>
        <strain evidence="4 5">DSM 17505</strain>
    </source>
</reference>
<evidence type="ECO:0000259" key="2">
    <source>
        <dbReference type="Pfam" id="PF07589"/>
    </source>
</evidence>
<feature type="chain" id="PRO_5044606626" evidence="1">
    <location>
        <begin position="23"/>
        <end position="372"/>
    </location>
</feature>
<dbReference type="InterPro" id="IPR014262">
    <property type="entry name" value="HAF_rpt"/>
</dbReference>
<gene>
    <name evidence="4" type="ORF">E1742_01870</name>
    <name evidence="3" type="ORF">GCM10007388_49200</name>
</gene>
<dbReference type="EMBL" id="CP038026">
    <property type="protein sequence ID" value="QBQ35057.1"/>
    <property type="molecule type" value="Genomic_DNA"/>
</dbReference>
<accession>A0A4P7BB66</accession>
<dbReference type="InterPro" id="IPR013424">
    <property type="entry name" value="Ice-binding_C"/>
</dbReference>
<reference evidence="3" key="3">
    <citation type="submission" date="2022-12" db="EMBL/GenBank/DDBJ databases">
        <authorList>
            <person name="Sun Q."/>
            <person name="Kim S."/>
        </authorList>
    </citation>
    <scope>NUCLEOTIDE SEQUENCE</scope>
    <source>
        <strain evidence="3">KCTC 12344</strain>
    </source>
</reference>
<evidence type="ECO:0000313" key="4">
    <source>
        <dbReference type="EMBL" id="QBQ35057.1"/>
    </source>
</evidence>
<dbReference type="RefSeq" id="WP_134383208.1">
    <property type="nucleotide sequence ID" value="NZ_BMWW01000014.1"/>
</dbReference>
<dbReference type="Proteomes" id="UP000294359">
    <property type="component" value="Chromosome"/>
</dbReference>
<dbReference type="Proteomes" id="UP000619512">
    <property type="component" value="Unassembled WGS sequence"/>
</dbReference>
<dbReference type="OrthoDB" id="8558647at2"/>
<dbReference type="NCBIfam" id="TIGR02595">
    <property type="entry name" value="PEP_CTERM"/>
    <property type="match status" value="1"/>
</dbReference>
<evidence type="ECO:0000313" key="3">
    <source>
        <dbReference type="EMBL" id="GGZ09896.1"/>
    </source>
</evidence>
<dbReference type="NCBIfam" id="TIGR02913">
    <property type="entry name" value="HAF_rpt"/>
    <property type="match status" value="1"/>
</dbReference>
<feature type="domain" description="Ice-binding protein C-terminal" evidence="2">
    <location>
        <begin position="344"/>
        <end position="368"/>
    </location>
</feature>
<organism evidence="3 6">
    <name type="scientific">Pseudoduganella plicata</name>
    <dbReference type="NCBI Taxonomy" id="321984"/>
    <lineage>
        <taxon>Bacteria</taxon>
        <taxon>Pseudomonadati</taxon>
        <taxon>Pseudomonadota</taxon>
        <taxon>Betaproteobacteria</taxon>
        <taxon>Burkholderiales</taxon>
        <taxon>Oxalobacteraceae</taxon>
        <taxon>Telluria group</taxon>
        <taxon>Pseudoduganella</taxon>
    </lineage>
</organism>
<reference evidence="3" key="1">
    <citation type="journal article" date="2014" name="Int. J. Syst. Evol. Microbiol.">
        <title>Complete genome sequence of Corynebacterium casei LMG S-19264T (=DSM 44701T), isolated from a smear-ripened cheese.</title>
        <authorList>
            <consortium name="US DOE Joint Genome Institute (JGI-PGF)"/>
            <person name="Walter F."/>
            <person name="Albersmeier A."/>
            <person name="Kalinowski J."/>
            <person name="Ruckert C."/>
        </authorList>
    </citation>
    <scope>NUCLEOTIDE SEQUENCE</scope>
    <source>
        <strain evidence="3">KCTC 12344</strain>
    </source>
</reference>
<dbReference type="PROSITE" id="PS51257">
    <property type="entry name" value="PROKAR_LIPOPROTEIN"/>
    <property type="match status" value="1"/>
</dbReference>
<keyword evidence="5" id="KW-1185">Reference proteome</keyword>
<dbReference type="Pfam" id="PF07589">
    <property type="entry name" value="PEP-CTERM"/>
    <property type="match status" value="1"/>
</dbReference>
<name>A0A4P7BB66_9BURK</name>
<dbReference type="EMBL" id="BMWW01000014">
    <property type="protein sequence ID" value="GGZ09896.1"/>
    <property type="molecule type" value="Genomic_DNA"/>
</dbReference>
<protein>
    <submittedName>
        <fullName evidence="4">PEP-CTERM sorting domain-containing protein</fullName>
    </submittedName>
</protein>
<proteinExistence type="predicted"/>
<keyword evidence="1" id="KW-0732">Signal</keyword>
<sequence length="372" mass="38859">MTMKPLYAMLLGLGLACASAQAQGRYTITDLSTLTPGDRTARWEGINNGGDLVGQGGAGVLSYIGGKLAAESSYGGVENAAIGNNGTITFNAPTSMGAGFVYMAYTIRNGVTAQLPLTAPEGLNYVTAINNAGVAVGGAADGVYCGGWGTCDGINRAVIYSDGTPTVLGTLPGHYESMATGINNRGAIVGWSGNEGWGGASFIYENGTMRNLNVGEHNTVPVAINDAGWIAGTEWLGLGGDGSWLMMNGQVEHISLPGKGARAIDLNNAGELIGDSGSIGEHRAWIRVDGTITMLDELLHEEGWSVLRVYDLNDMGQIVAEVRRPDGEYVFAVLTPDEPPVLLPVPEPGTYAMLMAGLGVMAWMRRRRDIGG</sequence>
<feature type="signal peptide" evidence="1">
    <location>
        <begin position="1"/>
        <end position="22"/>
    </location>
</feature>